<organism evidence="2 3">
    <name type="scientific">Pseudomonas syringae pv. aceris</name>
    <dbReference type="NCBI Taxonomy" id="199198"/>
    <lineage>
        <taxon>Bacteria</taxon>
        <taxon>Pseudomonadati</taxon>
        <taxon>Pseudomonadota</taxon>
        <taxon>Gammaproteobacteria</taxon>
        <taxon>Pseudomonadales</taxon>
        <taxon>Pseudomonadaceae</taxon>
        <taxon>Pseudomonas</taxon>
        <taxon>Pseudomonas syringae</taxon>
    </lineage>
</organism>
<keyword evidence="1" id="KW-0472">Membrane</keyword>
<evidence type="ECO:0000256" key="1">
    <source>
        <dbReference type="SAM" id="Phobius"/>
    </source>
</evidence>
<proteinExistence type="predicted"/>
<dbReference type="EMBL" id="LJPM01000351">
    <property type="protein sequence ID" value="KPW17668.1"/>
    <property type="molecule type" value="Genomic_DNA"/>
</dbReference>
<comment type="caution">
    <text evidence="2">The sequence shown here is derived from an EMBL/GenBank/DDBJ whole genome shotgun (WGS) entry which is preliminary data.</text>
</comment>
<keyword evidence="1" id="KW-1133">Transmembrane helix</keyword>
<name>A0A0P9JP16_PSESX</name>
<accession>A0A0P9JP16</accession>
<evidence type="ECO:0000313" key="2">
    <source>
        <dbReference type="EMBL" id="KPW17668.1"/>
    </source>
</evidence>
<dbReference type="Proteomes" id="UP000050297">
    <property type="component" value="Unassembled WGS sequence"/>
</dbReference>
<keyword evidence="1 2" id="KW-0812">Transmembrane</keyword>
<sequence length="185" mass="21065">MNNNSDASAQNIHPLIFRLIALVLVISVTAVGIFSIYWLWERVIPLYGRIYRNAPVVEVPYLAFALLMAPPAVLIAVIGSFFALCTGKKFDPPNKSFLYRFQSLMIYLSVKVITYVVPSVIVITTILLLVRDYTPCSKLLISGSAWQLFWVNDERVCFKPTRYINDNWPCKMVGDQEYCMQVDGK</sequence>
<dbReference type="AlphaFoldDB" id="A0A0P9JP16"/>
<evidence type="ECO:0000313" key="3">
    <source>
        <dbReference type="Proteomes" id="UP000050297"/>
    </source>
</evidence>
<feature type="transmembrane region" description="Helical" evidence="1">
    <location>
        <begin position="61"/>
        <end position="84"/>
    </location>
</feature>
<feature type="transmembrane region" description="Helical" evidence="1">
    <location>
        <begin position="15"/>
        <end position="40"/>
    </location>
</feature>
<reference evidence="2 3" key="1">
    <citation type="submission" date="2015-09" db="EMBL/GenBank/DDBJ databases">
        <title>Genome announcement of multiple Pseudomonas syringae strains.</title>
        <authorList>
            <person name="Thakur S."/>
            <person name="Wang P.W."/>
            <person name="Gong Y."/>
            <person name="Weir B.S."/>
            <person name="Guttman D.S."/>
        </authorList>
    </citation>
    <scope>NUCLEOTIDE SEQUENCE [LARGE SCALE GENOMIC DNA]</scope>
    <source>
        <strain evidence="2 3">ICMP2802</strain>
    </source>
</reference>
<gene>
    <name evidence="2" type="ORF">ALO91_102145</name>
</gene>
<feature type="transmembrane region" description="Helical" evidence="1">
    <location>
        <begin position="104"/>
        <end position="130"/>
    </location>
</feature>
<protein>
    <submittedName>
        <fullName evidence="2">Putative transmembrane protein</fullName>
    </submittedName>
</protein>
<dbReference type="PATRIC" id="fig|199198.5.peg.1418"/>